<comment type="caution">
    <text evidence="11">The sequence shown here is derived from an EMBL/GenBank/DDBJ whole genome shotgun (WGS) entry which is preliminary data.</text>
</comment>
<comment type="subcellular location">
    <subcellularLocation>
        <location evidence="1">Cell inner membrane</location>
        <topology evidence="1">Multi-pass membrane protein</topology>
    </subcellularLocation>
</comment>
<evidence type="ECO:0000256" key="5">
    <source>
        <dbReference type="ARBA" id="ARBA00022692"/>
    </source>
</evidence>
<gene>
    <name evidence="11" type="ORF">GCM10010406_08160</name>
</gene>
<feature type="transmembrane region" description="Helical" evidence="9">
    <location>
        <begin position="93"/>
        <end position="111"/>
    </location>
</feature>
<keyword evidence="3" id="KW-1003">Cell membrane</keyword>
<evidence type="ECO:0000256" key="8">
    <source>
        <dbReference type="SAM" id="MobiDB-lite"/>
    </source>
</evidence>
<dbReference type="RefSeq" id="WP_344381710.1">
    <property type="nucleotide sequence ID" value="NZ_BAAATA010000003.1"/>
</dbReference>
<accession>A0ABN3KYF7</accession>
<feature type="domain" description="Major facilitator superfamily (MFS) profile" evidence="10">
    <location>
        <begin position="20"/>
        <end position="435"/>
    </location>
</feature>
<evidence type="ECO:0000256" key="9">
    <source>
        <dbReference type="SAM" id="Phobius"/>
    </source>
</evidence>
<feature type="transmembrane region" description="Helical" evidence="9">
    <location>
        <begin position="250"/>
        <end position="273"/>
    </location>
</feature>
<organism evidence="11 12">
    <name type="scientific">Streptomyces thermolineatus</name>
    <dbReference type="NCBI Taxonomy" id="44033"/>
    <lineage>
        <taxon>Bacteria</taxon>
        <taxon>Bacillati</taxon>
        <taxon>Actinomycetota</taxon>
        <taxon>Actinomycetes</taxon>
        <taxon>Kitasatosporales</taxon>
        <taxon>Streptomycetaceae</taxon>
        <taxon>Streptomyces</taxon>
    </lineage>
</organism>
<keyword evidence="6 9" id="KW-1133">Transmembrane helix</keyword>
<dbReference type="Pfam" id="PF07690">
    <property type="entry name" value="MFS_1"/>
    <property type="match status" value="1"/>
</dbReference>
<feature type="transmembrane region" description="Helical" evidence="9">
    <location>
        <begin position="285"/>
        <end position="304"/>
    </location>
</feature>
<feature type="transmembrane region" description="Helical" evidence="9">
    <location>
        <begin position="316"/>
        <end position="335"/>
    </location>
</feature>
<dbReference type="CDD" id="cd17369">
    <property type="entry name" value="MFS_ShiA_like"/>
    <property type="match status" value="1"/>
</dbReference>
<keyword evidence="12" id="KW-1185">Reference proteome</keyword>
<dbReference type="PROSITE" id="PS50850">
    <property type="entry name" value="MFS"/>
    <property type="match status" value="1"/>
</dbReference>
<evidence type="ECO:0000313" key="11">
    <source>
        <dbReference type="EMBL" id="GAA2474507.1"/>
    </source>
</evidence>
<evidence type="ECO:0000313" key="12">
    <source>
        <dbReference type="Proteomes" id="UP001501358"/>
    </source>
</evidence>
<feature type="region of interest" description="Disordered" evidence="8">
    <location>
        <begin position="459"/>
        <end position="478"/>
    </location>
</feature>
<dbReference type="PANTHER" id="PTHR43045">
    <property type="entry name" value="SHIKIMATE TRANSPORTER"/>
    <property type="match status" value="1"/>
</dbReference>
<evidence type="ECO:0000256" key="4">
    <source>
        <dbReference type="ARBA" id="ARBA00022519"/>
    </source>
</evidence>
<feature type="transmembrane region" description="Helical" evidence="9">
    <location>
        <begin position="158"/>
        <end position="181"/>
    </location>
</feature>
<feature type="transmembrane region" description="Helical" evidence="9">
    <location>
        <begin position="193"/>
        <end position="212"/>
    </location>
</feature>
<name>A0ABN3KYF7_9ACTN</name>
<keyword evidence="5 9" id="KW-0812">Transmembrane</keyword>
<dbReference type="InterPro" id="IPR005829">
    <property type="entry name" value="Sugar_transporter_CS"/>
</dbReference>
<dbReference type="InterPro" id="IPR004736">
    <property type="entry name" value="MHS_symport"/>
</dbReference>
<keyword evidence="2" id="KW-0813">Transport</keyword>
<keyword evidence="7 9" id="KW-0472">Membrane</keyword>
<dbReference type="InterPro" id="IPR036259">
    <property type="entry name" value="MFS_trans_sf"/>
</dbReference>
<feature type="transmembrane region" description="Helical" evidence="9">
    <location>
        <begin position="20"/>
        <end position="46"/>
    </location>
</feature>
<dbReference type="Gene3D" id="1.20.1250.20">
    <property type="entry name" value="MFS general substrate transporter like domains"/>
    <property type="match status" value="2"/>
</dbReference>
<dbReference type="EMBL" id="BAAATA010000003">
    <property type="protein sequence ID" value="GAA2474507.1"/>
    <property type="molecule type" value="Genomic_DNA"/>
</dbReference>
<evidence type="ECO:0000256" key="3">
    <source>
        <dbReference type="ARBA" id="ARBA00022475"/>
    </source>
</evidence>
<dbReference type="InterPro" id="IPR020846">
    <property type="entry name" value="MFS_dom"/>
</dbReference>
<dbReference type="PROSITE" id="PS00216">
    <property type="entry name" value="SUGAR_TRANSPORT_1"/>
    <property type="match status" value="1"/>
</dbReference>
<feature type="transmembrane region" description="Helical" evidence="9">
    <location>
        <begin position="117"/>
        <end position="137"/>
    </location>
</feature>
<reference evidence="11 12" key="1">
    <citation type="journal article" date="2019" name="Int. J. Syst. Evol. Microbiol.">
        <title>The Global Catalogue of Microorganisms (GCM) 10K type strain sequencing project: providing services to taxonomists for standard genome sequencing and annotation.</title>
        <authorList>
            <consortium name="The Broad Institute Genomics Platform"/>
            <consortium name="The Broad Institute Genome Sequencing Center for Infectious Disease"/>
            <person name="Wu L."/>
            <person name="Ma J."/>
        </authorList>
    </citation>
    <scope>NUCLEOTIDE SEQUENCE [LARGE SCALE GENOMIC DNA]</scope>
    <source>
        <strain evidence="11 12">JCM 6307</strain>
    </source>
</reference>
<evidence type="ECO:0000256" key="7">
    <source>
        <dbReference type="ARBA" id="ARBA00023136"/>
    </source>
</evidence>
<evidence type="ECO:0000256" key="6">
    <source>
        <dbReference type="ARBA" id="ARBA00022989"/>
    </source>
</evidence>
<feature type="transmembrane region" description="Helical" evidence="9">
    <location>
        <begin position="341"/>
        <end position="359"/>
    </location>
</feature>
<evidence type="ECO:0000259" key="10">
    <source>
        <dbReference type="PROSITE" id="PS50850"/>
    </source>
</evidence>
<sequence length="478" mass="49546">MARTRTVPPARKSPPNPRRVLGASFIGTAVEWYDYFIYGMAAALVFGPQFFPQFSPAAGTLASFATYSVGFAARPLGGIVMGHFGDRVGRKSMLVLSLAVMGLATTGIGLLPTYSTIGVWAPVLLVFLRFVQGLGVGGEWSGAVLMAVEHAPAGRRGFYGSFPQMGVPGGLILANLVFLATSQGLGAEAFADWGWRIPFLASSVLIAVGLVIRAKVEESPEFTAARQAASEQKAPRLPVVEVLRHQWRDVLLAGGTFVANNAIGYVFMAYTLSYGTTVLGISRNTMLTLILVAAAVWLATTAWGAALSDRLGRRRVFLAGSVGLLVAAAVLFPLVDTASTPMVLLALVLTAVMLGFTYGPQAALFSELFPAELRYSGSSLGYQLGAILGGGIAPTVATALYGIDQETWPITLYLVAIASFSLCCLFVLTRGPQRTARTGAGTGAGAGATGTGAAGAAAGAEAAAETGDGPGARPTLQV</sequence>
<dbReference type="Proteomes" id="UP001501358">
    <property type="component" value="Unassembled WGS sequence"/>
</dbReference>
<protein>
    <submittedName>
        <fullName evidence="11">MFS transporter</fullName>
    </submittedName>
</protein>
<dbReference type="PANTHER" id="PTHR43045:SF1">
    <property type="entry name" value="SHIKIMATE TRANSPORTER"/>
    <property type="match status" value="1"/>
</dbReference>
<feature type="transmembrane region" description="Helical" evidence="9">
    <location>
        <begin position="408"/>
        <end position="428"/>
    </location>
</feature>
<dbReference type="SUPFAM" id="SSF103473">
    <property type="entry name" value="MFS general substrate transporter"/>
    <property type="match status" value="1"/>
</dbReference>
<keyword evidence="4" id="KW-0997">Cell inner membrane</keyword>
<evidence type="ECO:0000256" key="1">
    <source>
        <dbReference type="ARBA" id="ARBA00004429"/>
    </source>
</evidence>
<dbReference type="InterPro" id="IPR011701">
    <property type="entry name" value="MFS"/>
</dbReference>
<dbReference type="NCBIfam" id="TIGR00883">
    <property type="entry name" value="2A0106"/>
    <property type="match status" value="1"/>
</dbReference>
<proteinExistence type="predicted"/>
<evidence type="ECO:0000256" key="2">
    <source>
        <dbReference type="ARBA" id="ARBA00022448"/>
    </source>
</evidence>
<feature type="transmembrane region" description="Helical" evidence="9">
    <location>
        <begin position="58"/>
        <end position="81"/>
    </location>
</feature>
<feature type="transmembrane region" description="Helical" evidence="9">
    <location>
        <begin position="380"/>
        <end position="402"/>
    </location>
</feature>